<reference evidence="1 2" key="1">
    <citation type="journal article" date="2019" name="Indoor Air">
        <title>Impacts of indoor surface finishes on bacterial viability.</title>
        <authorList>
            <person name="Hu J."/>
            <person name="Maamar S.B."/>
            <person name="Glawe A.J."/>
            <person name="Gottel N."/>
            <person name="Gilbert J.A."/>
            <person name="Hartmann E.M."/>
        </authorList>
    </citation>
    <scope>NUCLEOTIDE SEQUENCE [LARGE SCALE GENOMIC DNA]</scope>
    <source>
        <strain evidence="1 2">AF060A6</strain>
    </source>
</reference>
<gene>
    <name evidence="1" type="ORF">E1I69_06585</name>
</gene>
<organism evidence="1 2">
    <name type="scientific">Bacillus timonensis</name>
    <dbReference type="NCBI Taxonomy" id="1033734"/>
    <lineage>
        <taxon>Bacteria</taxon>
        <taxon>Bacillati</taxon>
        <taxon>Bacillota</taxon>
        <taxon>Bacilli</taxon>
        <taxon>Bacillales</taxon>
        <taxon>Bacillaceae</taxon>
        <taxon>Bacillus</taxon>
    </lineage>
</organism>
<dbReference type="EMBL" id="SLUB01000008">
    <property type="protein sequence ID" value="THE13577.1"/>
    <property type="molecule type" value="Genomic_DNA"/>
</dbReference>
<evidence type="ECO:0000313" key="1">
    <source>
        <dbReference type="EMBL" id="THE13577.1"/>
    </source>
</evidence>
<protein>
    <submittedName>
        <fullName evidence="1">Uncharacterized protein</fullName>
    </submittedName>
</protein>
<dbReference type="AlphaFoldDB" id="A0A4S3PUU9"/>
<dbReference type="Proteomes" id="UP000306477">
    <property type="component" value="Unassembled WGS sequence"/>
</dbReference>
<name>A0A4S3PUU9_9BACI</name>
<evidence type="ECO:0000313" key="2">
    <source>
        <dbReference type="Proteomes" id="UP000306477"/>
    </source>
</evidence>
<dbReference type="RefSeq" id="WP_161974848.1">
    <property type="nucleotide sequence ID" value="NZ_SLUB01000008.1"/>
</dbReference>
<sequence length="90" mass="10420">MKLAIDNDNYRSFSSLFAEERKGSISESEFKELQELTTAGSSYERYELVTFDNGEMLLVKLRITPPNEESELKIEDVIIVPDDMKVLFKH</sequence>
<accession>A0A4S3PUU9</accession>
<proteinExistence type="predicted"/>
<comment type="caution">
    <text evidence="1">The sequence shown here is derived from an EMBL/GenBank/DDBJ whole genome shotgun (WGS) entry which is preliminary data.</text>
</comment>
<keyword evidence="2" id="KW-1185">Reference proteome</keyword>